<dbReference type="PANTHER" id="PTHR47657:SF7">
    <property type="entry name" value="STEROL REGULATORY ELEMENT-BINDING PROTEIN ECM22"/>
    <property type="match status" value="1"/>
</dbReference>
<dbReference type="CDD" id="cd00067">
    <property type="entry name" value="GAL4"/>
    <property type="match status" value="1"/>
</dbReference>
<organism evidence="3 4">
    <name type="scientific">Saccharomycodes ludwigii</name>
    <dbReference type="NCBI Taxonomy" id="36035"/>
    <lineage>
        <taxon>Eukaryota</taxon>
        <taxon>Fungi</taxon>
        <taxon>Dikarya</taxon>
        <taxon>Ascomycota</taxon>
        <taxon>Saccharomycotina</taxon>
        <taxon>Saccharomycetes</taxon>
        <taxon>Saccharomycodales</taxon>
        <taxon>Saccharomycodaceae</taxon>
        <taxon>Saccharomycodes</taxon>
    </lineage>
</organism>
<dbReference type="SUPFAM" id="SSF57701">
    <property type="entry name" value="Zn2/Cys6 DNA-binding domain"/>
    <property type="match status" value="1"/>
</dbReference>
<dbReference type="EMBL" id="UFAJ01000079">
    <property type="protein sequence ID" value="SSD59025.1"/>
    <property type="molecule type" value="Genomic_DNA"/>
</dbReference>
<sequence length="886" mass="102789">MNNVNNYDQTNAEDGSNNNFHNDEVEKFDMDPFSIMSSYYHYNDVQSNITTSNNNVTDYNSSIFPQLNFSEPKTQHIQQQQMKEEEEEEEEPITLEQYQDTYDLVPMDTADILSIDTTDTCITNNFHVTIDETKTEKNNKRSRHTNSRYGCTNCKLKRIKCDETLPECNNCRNAKLKKQLLIPADNYTRNHNKKPCSFTEMTPLQLKKLSELQNKNRLLKLKVVNIKENVYPIVKKRIPVFIPSDTEIELRGRSSNNVDINGSKIIYYKVSEIPMIPHYPITVPAHQKVPFGGVELKEAIMARILYQNSLSSGISYANESTLDVYLIPVLHNLENILKKKLMRLEEYFKLVDDKNNISYIKESKYIIHRERQCLDKLRSLSKTKGLSSLRTLLDKVIQTIETKNTLVPTRLSTSLCCISSVFEFTELGLDMGRLTEIHYTSMVEFNANIIKSYISNAMNIEKIDKNPYLRVLSFQYATSAIYYPRYPVDCLIEFETIIDMFAKDFILGASNTCFKKTLEKIGYDYLLLHDFFVWFYSNEFFQKMDTSRALTLPVDKIIELIFKFNIIIPGEAYCISSLDESDKLLSIKKVYYSFYHTLGTILVNMFPEIIFLQRAELLGPSNLNGFTFSSLFKNLPENSLKLYAEYSFRAYSFLRRRWFIIIMFPITNLIPDGFDDKPEQRYRARVLRNLKEVPIKSFTTSVIKRENYFHVDPLITIPEETSGDGYFYVMPVNEGAFYRTDTNSTSSPKMEPSDIFLTNSYSNAPNHPVNGAYNDNGLNNGITHYEYVNYIVTKWRNSLSGTNYTTTNGFNDCPKEKSKRCVLPTGLYDSDYDIMESELVTLQYSTPVLDFSLINKIKKDRSMILFQDDRISSTHNIEKNLSAFIV</sequence>
<name>A0A376B2W7_9ASCO</name>
<keyword evidence="4" id="KW-1185">Reference proteome</keyword>
<dbReference type="InterPro" id="IPR036864">
    <property type="entry name" value="Zn2-C6_fun-type_DNA-bd_sf"/>
</dbReference>
<protein>
    <recommendedName>
        <fullName evidence="2">Zn(2)-C6 fungal-type domain-containing protein</fullName>
    </recommendedName>
</protein>
<dbReference type="InterPro" id="IPR001138">
    <property type="entry name" value="Zn2Cys6_DnaBD"/>
</dbReference>
<feature type="compositionally biased region" description="Polar residues" evidence="1">
    <location>
        <begin position="1"/>
        <end position="20"/>
    </location>
</feature>
<dbReference type="GO" id="GO:0008270">
    <property type="term" value="F:zinc ion binding"/>
    <property type="evidence" value="ECO:0007669"/>
    <property type="project" value="InterPro"/>
</dbReference>
<dbReference type="AlphaFoldDB" id="A0A376B2W7"/>
<proteinExistence type="predicted"/>
<dbReference type="GO" id="GO:0000981">
    <property type="term" value="F:DNA-binding transcription factor activity, RNA polymerase II-specific"/>
    <property type="evidence" value="ECO:0007669"/>
    <property type="project" value="InterPro"/>
</dbReference>
<dbReference type="VEuPathDB" id="FungiDB:SCODWIG_00786"/>
<dbReference type="Pfam" id="PF00172">
    <property type="entry name" value="Zn_clus"/>
    <property type="match status" value="1"/>
</dbReference>
<gene>
    <name evidence="3" type="ORF">SCODWIG_00786</name>
</gene>
<dbReference type="PROSITE" id="PS50048">
    <property type="entry name" value="ZN2_CY6_FUNGAL_2"/>
    <property type="match status" value="1"/>
</dbReference>
<dbReference type="PANTHER" id="PTHR47657">
    <property type="entry name" value="STEROL REGULATORY ELEMENT-BINDING PROTEIN ECM22"/>
    <property type="match status" value="1"/>
</dbReference>
<feature type="region of interest" description="Disordered" evidence="1">
    <location>
        <begin position="1"/>
        <end position="24"/>
    </location>
</feature>
<evidence type="ECO:0000256" key="1">
    <source>
        <dbReference type="SAM" id="MobiDB-lite"/>
    </source>
</evidence>
<reference evidence="4" key="1">
    <citation type="submission" date="2018-06" db="EMBL/GenBank/DDBJ databases">
        <authorList>
            <person name="Guldener U."/>
        </authorList>
    </citation>
    <scope>NUCLEOTIDE SEQUENCE [LARGE SCALE GENOMIC DNA]</scope>
    <source>
        <strain evidence="4">UTAD17</strain>
    </source>
</reference>
<evidence type="ECO:0000259" key="2">
    <source>
        <dbReference type="PROSITE" id="PS50048"/>
    </source>
</evidence>
<dbReference type="InterPro" id="IPR052400">
    <property type="entry name" value="Zn2-C6_fungal_TF"/>
</dbReference>
<evidence type="ECO:0000313" key="3">
    <source>
        <dbReference type="EMBL" id="SSD59025.1"/>
    </source>
</evidence>
<feature type="domain" description="Zn(2)-C6 fungal-type" evidence="2">
    <location>
        <begin position="150"/>
        <end position="198"/>
    </location>
</feature>
<dbReference type="SMART" id="SM00066">
    <property type="entry name" value="GAL4"/>
    <property type="match status" value="1"/>
</dbReference>
<dbReference type="Proteomes" id="UP000262825">
    <property type="component" value="Unassembled WGS sequence"/>
</dbReference>
<evidence type="ECO:0000313" key="4">
    <source>
        <dbReference type="Proteomes" id="UP000262825"/>
    </source>
</evidence>
<dbReference type="Gene3D" id="4.10.240.10">
    <property type="entry name" value="Zn(2)-C6 fungal-type DNA-binding domain"/>
    <property type="match status" value="1"/>
</dbReference>
<accession>A0A376B2W7</accession>